<evidence type="ECO:0000313" key="1">
    <source>
        <dbReference type="EMBL" id="EYC37871.1"/>
    </source>
</evidence>
<accession>A0A016WE30</accession>
<dbReference type="Proteomes" id="UP000024635">
    <property type="component" value="Unassembled WGS sequence"/>
</dbReference>
<dbReference type="AlphaFoldDB" id="A0A016WE30"/>
<sequence length="69" mass="8068">MLLNTLHLSADHNHLLIDRLQDYPLSGKVIQLFQRTAHSMHQSPQIVHPGRFPHQFHHPGLIHRPVLKF</sequence>
<comment type="caution">
    <text evidence="1">The sequence shown here is derived from an EMBL/GenBank/DDBJ whole genome shotgun (WGS) entry which is preliminary data.</text>
</comment>
<dbReference type="EMBL" id="JARK01000360">
    <property type="protein sequence ID" value="EYC37871.1"/>
    <property type="molecule type" value="Genomic_DNA"/>
</dbReference>
<reference evidence="2" key="1">
    <citation type="journal article" date="2015" name="Nat. Genet.">
        <title>The genome and transcriptome of the zoonotic hookworm Ancylostoma ceylanicum identify infection-specific gene families.</title>
        <authorList>
            <person name="Schwarz E.M."/>
            <person name="Hu Y."/>
            <person name="Antoshechkin I."/>
            <person name="Miller M.M."/>
            <person name="Sternberg P.W."/>
            <person name="Aroian R.V."/>
        </authorList>
    </citation>
    <scope>NUCLEOTIDE SEQUENCE</scope>
    <source>
        <strain evidence="2">HY135</strain>
    </source>
</reference>
<organism evidence="1 2">
    <name type="scientific">Ancylostoma ceylanicum</name>
    <dbReference type="NCBI Taxonomy" id="53326"/>
    <lineage>
        <taxon>Eukaryota</taxon>
        <taxon>Metazoa</taxon>
        <taxon>Ecdysozoa</taxon>
        <taxon>Nematoda</taxon>
        <taxon>Chromadorea</taxon>
        <taxon>Rhabditida</taxon>
        <taxon>Rhabditina</taxon>
        <taxon>Rhabditomorpha</taxon>
        <taxon>Strongyloidea</taxon>
        <taxon>Ancylostomatidae</taxon>
        <taxon>Ancylostomatinae</taxon>
        <taxon>Ancylostoma</taxon>
    </lineage>
</organism>
<gene>
    <name evidence="1" type="primary">Acey_s0760.g2122</name>
    <name evidence="1" type="ORF">Y032_0760g2122</name>
</gene>
<proteinExistence type="predicted"/>
<evidence type="ECO:0000313" key="2">
    <source>
        <dbReference type="Proteomes" id="UP000024635"/>
    </source>
</evidence>
<keyword evidence="2" id="KW-1185">Reference proteome</keyword>
<protein>
    <submittedName>
        <fullName evidence="1">Uncharacterized protein</fullName>
    </submittedName>
</protein>
<name>A0A016WE30_9BILA</name>